<proteinExistence type="predicted"/>
<reference evidence="1" key="2">
    <citation type="journal article" date="2015" name="Data Brief">
        <title>Shoot transcriptome of the giant reed, Arundo donax.</title>
        <authorList>
            <person name="Barrero R.A."/>
            <person name="Guerrero F.D."/>
            <person name="Moolhuijzen P."/>
            <person name="Goolsby J.A."/>
            <person name="Tidwell J."/>
            <person name="Bellgard S.E."/>
            <person name="Bellgard M.I."/>
        </authorList>
    </citation>
    <scope>NUCLEOTIDE SEQUENCE</scope>
    <source>
        <tissue evidence="1">Shoot tissue taken approximately 20 cm above the soil surface</tissue>
    </source>
</reference>
<name>A0A0A9C391_ARUDO</name>
<sequence>MRKPKSHGIAHAILPVLRP</sequence>
<dbReference type="EMBL" id="GBRH01228962">
    <property type="protein sequence ID" value="JAD68933.1"/>
    <property type="molecule type" value="Transcribed_RNA"/>
</dbReference>
<organism evidence="1">
    <name type="scientific">Arundo donax</name>
    <name type="common">Giant reed</name>
    <name type="synonym">Donax arundinaceus</name>
    <dbReference type="NCBI Taxonomy" id="35708"/>
    <lineage>
        <taxon>Eukaryota</taxon>
        <taxon>Viridiplantae</taxon>
        <taxon>Streptophyta</taxon>
        <taxon>Embryophyta</taxon>
        <taxon>Tracheophyta</taxon>
        <taxon>Spermatophyta</taxon>
        <taxon>Magnoliopsida</taxon>
        <taxon>Liliopsida</taxon>
        <taxon>Poales</taxon>
        <taxon>Poaceae</taxon>
        <taxon>PACMAD clade</taxon>
        <taxon>Arundinoideae</taxon>
        <taxon>Arundineae</taxon>
        <taxon>Arundo</taxon>
    </lineage>
</organism>
<dbReference type="AlphaFoldDB" id="A0A0A9C391"/>
<reference evidence="1" key="1">
    <citation type="submission" date="2014-09" db="EMBL/GenBank/DDBJ databases">
        <authorList>
            <person name="Magalhaes I.L.F."/>
            <person name="Oliveira U."/>
            <person name="Santos F.R."/>
            <person name="Vidigal T.H.D.A."/>
            <person name="Brescovit A.D."/>
            <person name="Santos A.J."/>
        </authorList>
    </citation>
    <scope>NUCLEOTIDE SEQUENCE</scope>
    <source>
        <tissue evidence="1">Shoot tissue taken approximately 20 cm above the soil surface</tissue>
    </source>
</reference>
<protein>
    <submittedName>
        <fullName evidence="1">Uncharacterized protein</fullName>
    </submittedName>
</protein>
<accession>A0A0A9C391</accession>
<evidence type="ECO:0000313" key="1">
    <source>
        <dbReference type="EMBL" id="JAD68933.1"/>
    </source>
</evidence>